<feature type="transmembrane region" description="Helical" evidence="14">
    <location>
        <begin position="199"/>
        <end position="217"/>
    </location>
</feature>
<evidence type="ECO:0000256" key="12">
    <source>
        <dbReference type="ARBA" id="ARBA00031989"/>
    </source>
</evidence>
<evidence type="ECO:0000256" key="9">
    <source>
        <dbReference type="ARBA" id="ARBA00023065"/>
    </source>
</evidence>
<feature type="domain" description="Ion transport" evidence="15">
    <location>
        <begin position="163"/>
        <end position="252"/>
    </location>
</feature>
<evidence type="ECO:0000259" key="15">
    <source>
        <dbReference type="Pfam" id="PF00520"/>
    </source>
</evidence>
<dbReference type="EMBL" id="HBKR01021517">
    <property type="protein sequence ID" value="CAE2311263.1"/>
    <property type="molecule type" value="Transcribed_RNA"/>
</dbReference>
<name>A0A7S4L0G9_9EUKA</name>
<evidence type="ECO:0000256" key="10">
    <source>
        <dbReference type="ARBA" id="ARBA00023136"/>
    </source>
</evidence>
<feature type="region of interest" description="Disordered" evidence="13">
    <location>
        <begin position="86"/>
        <end position="137"/>
    </location>
</feature>
<keyword evidence="9" id="KW-0406">Ion transport</keyword>
<gene>
    <name evidence="16" type="ORF">NAES01612_LOCUS13978</name>
</gene>
<keyword evidence="11" id="KW-0407">Ion channel</keyword>
<evidence type="ECO:0000256" key="5">
    <source>
        <dbReference type="ARBA" id="ARBA00022692"/>
    </source>
</evidence>
<dbReference type="InterPro" id="IPR005821">
    <property type="entry name" value="Ion_trans_dom"/>
</dbReference>
<evidence type="ECO:0000256" key="8">
    <source>
        <dbReference type="ARBA" id="ARBA00023054"/>
    </source>
</evidence>
<accession>A0A7S4L0G9</accession>
<evidence type="ECO:0000256" key="3">
    <source>
        <dbReference type="ARBA" id="ARBA00022448"/>
    </source>
</evidence>
<keyword evidence="7 14" id="KW-1133">Transmembrane helix</keyword>
<dbReference type="GO" id="GO:0005886">
    <property type="term" value="C:plasma membrane"/>
    <property type="evidence" value="ECO:0007669"/>
    <property type="project" value="UniProtKB-SubCell"/>
</dbReference>
<evidence type="ECO:0000256" key="2">
    <source>
        <dbReference type="ARBA" id="ARBA00015897"/>
    </source>
</evidence>
<protein>
    <recommendedName>
        <fullName evidence="2">Voltage-gated hydrogen channel 1</fullName>
    </recommendedName>
    <alternativeName>
        <fullName evidence="12">Hydrogen voltage-gated channel 1</fullName>
    </alternativeName>
</protein>
<dbReference type="InterPro" id="IPR027359">
    <property type="entry name" value="Volt_channel_dom_sf"/>
</dbReference>
<proteinExistence type="predicted"/>
<sequence>MGVIKGGLYSTEGMWKHNSTKRDKVLHVIHHKYTHFFITALLVIDLCVVITSISLEIEYLTSEVTDLEECVHECFFGDEHDEEHRSLTQQSFRQSNHETQEKNTNEALKRREEREREREEYRESRQNDDSDHDEEKSEKFLECEATAMFEDDDDNWGNGNLKEAEEALAYVSIAILCVFIIEHMILFGAMRMDYLRSPILIFDFFVIAVSLALEIIFQGQPEAGLLIVARAWRFIRILHGFHESTSDEVVKETVHALNSKREDILNIYAALDDRLLVGASKKEAMENVAEQYPETIFEILQILGHHFQKDKQEHLHIKDTIEHRMHPTPSRTHL</sequence>
<feature type="transmembrane region" description="Helical" evidence="14">
    <location>
        <begin position="36"/>
        <end position="55"/>
    </location>
</feature>
<evidence type="ECO:0000256" key="13">
    <source>
        <dbReference type="SAM" id="MobiDB-lite"/>
    </source>
</evidence>
<dbReference type="PANTHER" id="PTHR46480">
    <property type="entry name" value="F20B24.22"/>
    <property type="match status" value="1"/>
</dbReference>
<organism evidence="16">
    <name type="scientific">Paramoeba aestuarina</name>
    <dbReference type="NCBI Taxonomy" id="180227"/>
    <lineage>
        <taxon>Eukaryota</taxon>
        <taxon>Amoebozoa</taxon>
        <taxon>Discosea</taxon>
        <taxon>Flabellinia</taxon>
        <taxon>Dactylopodida</taxon>
        <taxon>Paramoebidae</taxon>
        <taxon>Paramoeba</taxon>
    </lineage>
</organism>
<feature type="transmembrane region" description="Helical" evidence="14">
    <location>
        <begin position="167"/>
        <end position="187"/>
    </location>
</feature>
<dbReference type="InterPro" id="IPR031846">
    <property type="entry name" value="Hvcn1"/>
</dbReference>
<keyword evidence="8" id="KW-0175">Coiled coil</keyword>
<dbReference type="AlphaFoldDB" id="A0A7S4L0G9"/>
<evidence type="ECO:0000256" key="7">
    <source>
        <dbReference type="ARBA" id="ARBA00022989"/>
    </source>
</evidence>
<reference evidence="16" key="1">
    <citation type="submission" date="2021-01" db="EMBL/GenBank/DDBJ databases">
        <authorList>
            <person name="Corre E."/>
            <person name="Pelletier E."/>
            <person name="Niang G."/>
            <person name="Scheremetjew M."/>
            <person name="Finn R."/>
            <person name="Kale V."/>
            <person name="Holt S."/>
            <person name="Cochrane G."/>
            <person name="Meng A."/>
            <person name="Brown T."/>
            <person name="Cohen L."/>
        </authorList>
    </citation>
    <scope>NUCLEOTIDE SEQUENCE</scope>
    <source>
        <strain evidence="16">SoJaBio B1-5/56/2</strain>
    </source>
</reference>
<evidence type="ECO:0000256" key="11">
    <source>
        <dbReference type="ARBA" id="ARBA00023303"/>
    </source>
</evidence>
<feature type="compositionally biased region" description="Basic and acidic residues" evidence="13">
    <location>
        <begin position="95"/>
        <end position="137"/>
    </location>
</feature>
<keyword evidence="3" id="KW-0813">Transport</keyword>
<evidence type="ECO:0000256" key="1">
    <source>
        <dbReference type="ARBA" id="ARBA00004651"/>
    </source>
</evidence>
<dbReference type="Gene3D" id="1.20.120.350">
    <property type="entry name" value="Voltage-gated potassium channels. Chain C"/>
    <property type="match status" value="1"/>
</dbReference>
<comment type="subcellular location">
    <subcellularLocation>
        <location evidence="1">Cell membrane</location>
        <topology evidence="1">Multi-pass membrane protein</topology>
    </subcellularLocation>
</comment>
<keyword evidence="4" id="KW-1003">Cell membrane</keyword>
<dbReference type="Pfam" id="PF00520">
    <property type="entry name" value="Ion_trans"/>
    <property type="match status" value="1"/>
</dbReference>
<evidence type="ECO:0000256" key="4">
    <source>
        <dbReference type="ARBA" id="ARBA00022475"/>
    </source>
</evidence>
<dbReference type="PANTHER" id="PTHR46480:SF1">
    <property type="entry name" value="VOLTAGE-GATED HYDROGEN CHANNEL 1"/>
    <property type="match status" value="1"/>
</dbReference>
<evidence type="ECO:0000313" key="16">
    <source>
        <dbReference type="EMBL" id="CAE2311263.1"/>
    </source>
</evidence>
<evidence type="ECO:0000256" key="6">
    <source>
        <dbReference type="ARBA" id="ARBA00022882"/>
    </source>
</evidence>
<keyword evidence="6" id="KW-0851">Voltage-gated channel</keyword>
<evidence type="ECO:0000256" key="14">
    <source>
        <dbReference type="SAM" id="Phobius"/>
    </source>
</evidence>
<dbReference type="GO" id="GO:0034702">
    <property type="term" value="C:monoatomic ion channel complex"/>
    <property type="evidence" value="ECO:0007669"/>
    <property type="project" value="UniProtKB-KW"/>
</dbReference>
<keyword evidence="5 14" id="KW-0812">Transmembrane</keyword>
<keyword evidence="10 14" id="KW-0472">Membrane</keyword>
<dbReference type="GO" id="GO:0030171">
    <property type="term" value="F:voltage-gated proton channel activity"/>
    <property type="evidence" value="ECO:0007669"/>
    <property type="project" value="InterPro"/>
</dbReference>